<dbReference type="AlphaFoldDB" id="A0AA86NTI5"/>
<evidence type="ECO:0000313" key="2">
    <source>
        <dbReference type="EMBL" id="CAL6106857.1"/>
    </source>
</evidence>
<reference evidence="2 3" key="2">
    <citation type="submission" date="2024-07" db="EMBL/GenBank/DDBJ databases">
        <authorList>
            <person name="Akdeniz Z."/>
        </authorList>
    </citation>
    <scope>NUCLEOTIDE SEQUENCE [LARGE SCALE GENOMIC DNA]</scope>
</reference>
<organism evidence="1">
    <name type="scientific">Hexamita inflata</name>
    <dbReference type="NCBI Taxonomy" id="28002"/>
    <lineage>
        <taxon>Eukaryota</taxon>
        <taxon>Metamonada</taxon>
        <taxon>Diplomonadida</taxon>
        <taxon>Hexamitidae</taxon>
        <taxon>Hexamitinae</taxon>
        <taxon>Hexamita</taxon>
    </lineage>
</organism>
<keyword evidence="3" id="KW-1185">Reference proteome</keyword>
<name>A0AA86NTI5_9EUKA</name>
<dbReference type="EMBL" id="CATOUU010000316">
    <property type="protein sequence ID" value="CAI9924570.1"/>
    <property type="molecule type" value="Genomic_DNA"/>
</dbReference>
<accession>A0AA86NTI5</accession>
<protein>
    <submittedName>
        <fullName evidence="2">Hypothetical_protein</fullName>
    </submittedName>
</protein>
<evidence type="ECO:0000313" key="1">
    <source>
        <dbReference type="EMBL" id="CAI9924570.1"/>
    </source>
</evidence>
<proteinExistence type="predicted"/>
<comment type="caution">
    <text evidence="1">The sequence shown here is derived from an EMBL/GenBank/DDBJ whole genome shotgun (WGS) entry which is preliminary data.</text>
</comment>
<dbReference type="Proteomes" id="UP001642409">
    <property type="component" value="Unassembled WGS sequence"/>
</dbReference>
<dbReference type="EMBL" id="CAXDID020000619">
    <property type="protein sequence ID" value="CAL6106857.1"/>
    <property type="molecule type" value="Genomic_DNA"/>
</dbReference>
<sequence length="264" mass="30626">MLVKNSNSLRELIIKSQTVHQNVLSSSLRIFDEFSPNKRLTANKSAIYRTAIQIQDIDLGKSHDEELMLIQQKKHDMLLKRKEIARQFTKPNTTQKNYLDPTHKNAFQLKALQNDSYSFRLDSQNEMILTNQIQSVELVQEELNPLQRLESRGSFTEYEEQSVGILCKIIQKKIPVSSLQIKTKKYAKCHKEIMNAINDYEMIHIDIQPGKVIINGENRIFDKIIGLGVVNDIFLVGFVTKNQMDVAVFDQNIQEARELFQKFK</sequence>
<gene>
    <name evidence="1" type="ORF">HINF_LOCUS12215</name>
    <name evidence="2" type="ORF">HINF_LOCUS74020</name>
</gene>
<reference evidence="1" key="1">
    <citation type="submission" date="2023-06" db="EMBL/GenBank/DDBJ databases">
        <authorList>
            <person name="Kurt Z."/>
        </authorList>
    </citation>
    <scope>NUCLEOTIDE SEQUENCE</scope>
</reference>
<evidence type="ECO:0000313" key="3">
    <source>
        <dbReference type="Proteomes" id="UP001642409"/>
    </source>
</evidence>